<dbReference type="GO" id="GO:0000103">
    <property type="term" value="P:sulfate assimilation"/>
    <property type="evidence" value="ECO:0007669"/>
    <property type="project" value="InterPro"/>
</dbReference>
<accession>A0AAX4P8T1</accession>
<dbReference type="PANTHER" id="PTHR11055:SF1">
    <property type="entry name" value="PAPS SYNTHETASE, ISOFORM D"/>
    <property type="match status" value="1"/>
</dbReference>
<evidence type="ECO:0000313" key="9">
    <source>
        <dbReference type="EMBL" id="WZN62782.1"/>
    </source>
</evidence>
<dbReference type="Proteomes" id="UP001472866">
    <property type="component" value="Chromosome 06"/>
</dbReference>
<proteinExistence type="inferred from homology"/>
<dbReference type="NCBIfam" id="NF003013">
    <property type="entry name" value="PRK03846.1"/>
    <property type="match status" value="1"/>
</dbReference>
<dbReference type="SUPFAM" id="SSF52540">
    <property type="entry name" value="P-loop containing nucleoside triphosphate hydrolases"/>
    <property type="match status" value="1"/>
</dbReference>
<dbReference type="EC" id="2.7.1.25" evidence="1 6"/>
<comment type="pathway">
    <text evidence="6">Sulfur metabolism; hydrogen sulfide biosynthesis; sulfite from sulfate: step 2/3.</text>
</comment>
<dbReference type="EMBL" id="CP151506">
    <property type="protein sequence ID" value="WZN62782.1"/>
    <property type="molecule type" value="Genomic_DNA"/>
</dbReference>
<evidence type="ECO:0000256" key="6">
    <source>
        <dbReference type="RuleBase" id="RU004347"/>
    </source>
</evidence>
<comment type="function">
    <text evidence="6">Catalyzes the synthesis of activated sulfate.</text>
</comment>
<dbReference type="FunFam" id="3.40.50.300:FF:000212">
    <property type="entry name" value="Adenylyl-sulfate kinase"/>
    <property type="match status" value="1"/>
</dbReference>
<name>A0AAX4P8T1_9CHLO</name>
<dbReference type="GO" id="GO:0005524">
    <property type="term" value="F:ATP binding"/>
    <property type="evidence" value="ECO:0007669"/>
    <property type="project" value="UniProtKB-KW"/>
</dbReference>
<feature type="region of interest" description="Disordered" evidence="7">
    <location>
        <begin position="55"/>
        <end position="102"/>
    </location>
</feature>
<reference evidence="9 10" key="1">
    <citation type="submission" date="2024-03" db="EMBL/GenBank/DDBJ databases">
        <title>Complete genome sequence of the green alga Chloropicon roscoffensis RCC1871.</title>
        <authorList>
            <person name="Lemieux C."/>
            <person name="Pombert J.-F."/>
            <person name="Otis C."/>
            <person name="Turmel M."/>
        </authorList>
    </citation>
    <scope>NUCLEOTIDE SEQUENCE [LARGE SCALE GENOMIC DNA]</scope>
    <source>
        <strain evidence="9 10">RCC1871</strain>
    </source>
</reference>
<dbReference type="CDD" id="cd02027">
    <property type="entry name" value="APSK"/>
    <property type="match status" value="1"/>
</dbReference>
<evidence type="ECO:0000256" key="2">
    <source>
        <dbReference type="ARBA" id="ARBA00022679"/>
    </source>
</evidence>
<dbReference type="AlphaFoldDB" id="A0AAX4P8T1"/>
<protein>
    <recommendedName>
        <fullName evidence="1 6">Adenylyl-sulfate kinase</fullName>
        <ecNumber evidence="1 6">2.7.1.25</ecNumber>
    </recommendedName>
</protein>
<sequence length="302" mass="32365">MATCAGVSRRLAGGLHALLSQASFGSGPGFAAASRSLAKSRGDLGLALATATTTTTTATASAGPRGTSHAPPSSGREEGSPGTSRAYGSARTEKDSASTTYDVGCSSNIRWHESPVTRDARERQLDQRGCVLWMTGLSGSGKSTVAFTLEHLLQEKGKVCYVLDGDNVRHGLCKDLGFTRESREENIRRMGEVAKLMANAGIVTVVSIISPFAEDRDRVRSSLGADFHEVYVKVPLSVCEERDPKGLYRKVREGKIKGFTGVDSPYEAPRSPEVTLEAARGEPADMAKELYEYLEEKGLLKF</sequence>
<evidence type="ECO:0000256" key="7">
    <source>
        <dbReference type="SAM" id="MobiDB-lite"/>
    </source>
</evidence>
<dbReference type="HAMAP" id="MF_00065">
    <property type="entry name" value="Adenylyl_sulf_kinase"/>
    <property type="match status" value="1"/>
</dbReference>
<dbReference type="NCBIfam" id="TIGR00455">
    <property type="entry name" value="apsK"/>
    <property type="match status" value="1"/>
</dbReference>
<evidence type="ECO:0000256" key="3">
    <source>
        <dbReference type="ARBA" id="ARBA00022741"/>
    </source>
</evidence>
<keyword evidence="2 6" id="KW-0808">Transferase</keyword>
<dbReference type="GO" id="GO:0004020">
    <property type="term" value="F:adenylylsulfate kinase activity"/>
    <property type="evidence" value="ECO:0007669"/>
    <property type="project" value="UniProtKB-EC"/>
</dbReference>
<dbReference type="InterPro" id="IPR002891">
    <property type="entry name" value="APS"/>
</dbReference>
<dbReference type="PANTHER" id="PTHR11055">
    <property type="entry name" value="BIFUNCTIONAL 3'-PHOSPHOADENOSINE 5'-PHOSPHOSULFATE SYNTHASE"/>
    <property type="match status" value="1"/>
</dbReference>
<comment type="similarity">
    <text evidence="6">Belongs to the APS kinase family.</text>
</comment>
<dbReference type="Gene3D" id="3.40.50.300">
    <property type="entry name" value="P-loop containing nucleotide triphosphate hydrolases"/>
    <property type="match status" value="1"/>
</dbReference>
<evidence type="ECO:0000256" key="5">
    <source>
        <dbReference type="ARBA" id="ARBA00022840"/>
    </source>
</evidence>
<gene>
    <name evidence="9" type="ORF">HKI87_06g43240</name>
</gene>
<comment type="catalytic activity">
    <reaction evidence="6">
        <text>adenosine 5'-phosphosulfate + ATP = 3'-phosphoadenylyl sulfate + ADP + H(+)</text>
        <dbReference type="Rhea" id="RHEA:24152"/>
        <dbReference type="ChEBI" id="CHEBI:15378"/>
        <dbReference type="ChEBI" id="CHEBI:30616"/>
        <dbReference type="ChEBI" id="CHEBI:58243"/>
        <dbReference type="ChEBI" id="CHEBI:58339"/>
        <dbReference type="ChEBI" id="CHEBI:456216"/>
        <dbReference type="EC" id="2.7.1.25"/>
    </reaction>
</comment>
<dbReference type="InterPro" id="IPR059117">
    <property type="entry name" value="APS_kinase_dom"/>
</dbReference>
<evidence type="ECO:0000256" key="1">
    <source>
        <dbReference type="ARBA" id="ARBA00012121"/>
    </source>
</evidence>
<organism evidence="9 10">
    <name type="scientific">Chloropicon roscoffensis</name>
    <dbReference type="NCBI Taxonomy" id="1461544"/>
    <lineage>
        <taxon>Eukaryota</taxon>
        <taxon>Viridiplantae</taxon>
        <taxon>Chlorophyta</taxon>
        <taxon>Chloropicophyceae</taxon>
        <taxon>Chloropicales</taxon>
        <taxon>Chloropicaceae</taxon>
        <taxon>Chloropicon</taxon>
    </lineage>
</organism>
<keyword evidence="10" id="KW-1185">Reference proteome</keyword>
<feature type="domain" description="APS kinase" evidence="8">
    <location>
        <begin position="128"/>
        <end position="276"/>
    </location>
</feature>
<dbReference type="Pfam" id="PF01583">
    <property type="entry name" value="APS_kinase"/>
    <property type="match status" value="1"/>
</dbReference>
<evidence type="ECO:0000259" key="8">
    <source>
        <dbReference type="Pfam" id="PF01583"/>
    </source>
</evidence>
<keyword evidence="3 6" id="KW-0547">Nucleotide-binding</keyword>
<evidence type="ECO:0000313" key="10">
    <source>
        <dbReference type="Proteomes" id="UP001472866"/>
    </source>
</evidence>
<dbReference type="InterPro" id="IPR027417">
    <property type="entry name" value="P-loop_NTPase"/>
</dbReference>
<keyword evidence="5 6" id="KW-0067">ATP-binding</keyword>
<evidence type="ECO:0000256" key="4">
    <source>
        <dbReference type="ARBA" id="ARBA00022777"/>
    </source>
</evidence>
<keyword evidence="4 6" id="KW-0418">Kinase</keyword>